<gene>
    <name evidence="2" type="ORF">JBL43_18675</name>
</gene>
<sequence length="136" mass="15833">MKQIIFILISFFCSFSFAQSNYDEIINKTIENHDKSRSDSIVRALGYKGGDKIKVYAIFQVNSNGEIHDIRARGPHKHFEEEAIRVVSEIPKLDPNNSLKEGQSMKYTLPITFVIETDAEKKKRERKEQRKKEKNN</sequence>
<organism evidence="2 3">
    <name type="scientific">Aureibaculum flavum</name>
    <dbReference type="NCBI Taxonomy" id="2795986"/>
    <lineage>
        <taxon>Bacteria</taxon>
        <taxon>Pseudomonadati</taxon>
        <taxon>Bacteroidota</taxon>
        <taxon>Flavobacteriia</taxon>
        <taxon>Flavobacteriales</taxon>
        <taxon>Flavobacteriaceae</taxon>
        <taxon>Aureibaculum</taxon>
    </lineage>
</organism>
<name>A0ABS0WWQ9_9FLAO</name>
<comment type="caution">
    <text evidence="2">The sequence shown here is derived from an EMBL/GenBank/DDBJ whole genome shotgun (WGS) entry which is preliminary data.</text>
</comment>
<dbReference type="RefSeq" id="WP_198842880.1">
    <property type="nucleotide sequence ID" value="NZ_JAEHFJ010000013.1"/>
</dbReference>
<feature type="chain" id="PRO_5046665635" description="TonB C-terminal domain-containing protein" evidence="1">
    <location>
        <begin position="19"/>
        <end position="136"/>
    </location>
</feature>
<accession>A0ABS0WWQ9</accession>
<proteinExistence type="predicted"/>
<evidence type="ECO:0000256" key="1">
    <source>
        <dbReference type="SAM" id="SignalP"/>
    </source>
</evidence>
<evidence type="ECO:0000313" key="2">
    <source>
        <dbReference type="EMBL" id="MBJ2176283.1"/>
    </source>
</evidence>
<dbReference type="EMBL" id="JAEHFJ010000013">
    <property type="protein sequence ID" value="MBJ2176283.1"/>
    <property type="molecule type" value="Genomic_DNA"/>
</dbReference>
<reference evidence="2 3" key="1">
    <citation type="submission" date="2020-12" db="EMBL/GenBank/DDBJ databases">
        <title>Aureibaculum luteum sp. nov. and Aureibaculum flavum sp. nov., novel members of the family Flavobacteriaceae isolated from Antarctic intertidal sediments.</title>
        <authorList>
            <person name="He X."/>
            <person name="Zhang X."/>
        </authorList>
    </citation>
    <scope>NUCLEOTIDE SEQUENCE [LARGE SCALE GENOMIC DNA]</scope>
    <source>
        <strain evidence="2 3">A20</strain>
    </source>
</reference>
<protein>
    <recommendedName>
        <fullName evidence="4">TonB C-terminal domain-containing protein</fullName>
    </recommendedName>
</protein>
<dbReference type="SUPFAM" id="SSF74653">
    <property type="entry name" value="TolA/TonB C-terminal domain"/>
    <property type="match status" value="1"/>
</dbReference>
<keyword evidence="1" id="KW-0732">Signal</keyword>
<dbReference type="Proteomes" id="UP000623301">
    <property type="component" value="Unassembled WGS sequence"/>
</dbReference>
<feature type="signal peptide" evidence="1">
    <location>
        <begin position="1"/>
        <end position="18"/>
    </location>
</feature>
<evidence type="ECO:0000313" key="3">
    <source>
        <dbReference type="Proteomes" id="UP000623301"/>
    </source>
</evidence>
<dbReference type="Gene3D" id="3.30.1150.10">
    <property type="match status" value="1"/>
</dbReference>
<keyword evidence="3" id="KW-1185">Reference proteome</keyword>
<evidence type="ECO:0008006" key="4">
    <source>
        <dbReference type="Google" id="ProtNLM"/>
    </source>
</evidence>